<comment type="caution">
    <text evidence="12">The sequence shown here is derived from an EMBL/GenBank/DDBJ whole genome shotgun (WGS) entry which is preliminary data.</text>
</comment>
<reference evidence="12 13" key="1">
    <citation type="journal article" date="2016" name="Nat. Commun.">
        <title>Thousands of microbial genomes shed light on interconnected biogeochemical processes in an aquifer system.</title>
        <authorList>
            <person name="Anantharaman K."/>
            <person name="Brown C.T."/>
            <person name="Hug L.A."/>
            <person name="Sharon I."/>
            <person name="Castelle C.J."/>
            <person name="Probst A.J."/>
            <person name="Thomas B.C."/>
            <person name="Singh A."/>
            <person name="Wilkins M.J."/>
            <person name="Karaoz U."/>
            <person name="Brodie E.L."/>
            <person name="Williams K.H."/>
            <person name="Hubbard S.S."/>
            <person name="Banfield J.F."/>
        </authorList>
    </citation>
    <scope>NUCLEOTIDE SEQUENCE [LARGE SCALE GENOMIC DNA]</scope>
</reference>
<dbReference type="PANTHER" id="PTHR30053">
    <property type="entry name" value="ELONGATION FACTOR P"/>
    <property type="match status" value="1"/>
</dbReference>
<accession>A0A1F5AA65</accession>
<dbReference type="Gene3D" id="2.40.50.140">
    <property type="entry name" value="Nucleic acid-binding proteins"/>
    <property type="match status" value="2"/>
</dbReference>
<dbReference type="InterPro" id="IPR012340">
    <property type="entry name" value="NA-bd_OB-fold"/>
</dbReference>
<dbReference type="InterPro" id="IPR020599">
    <property type="entry name" value="Transl_elong_fac_P/YeiP"/>
</dbReference>
<proteinExistence type="inferred from homology"/>
<dbReference type="SMART" id="SM01185">
    <property type="entry name" value="EFP"/>
    <property type="match status" value="1"/>
</dbReference>
<evidence type="ECO:0000256" key="4">
    <source>
        <dbReference type="ARBA" id="ARBA00022490"/>
    </source>
</evidence>
<protein>
    <recommendedName>
        <fullName evidence="7 8">Elongation factor P</fullName>
        <shortName evidence="7">EF-P</shortName>
    </recommendedName>
</protein>
<dbReference type="PIRSF" id="PIRSF005901">
    <property type="entry name" value="EF-P"/>
    <property type="match status" value="1"/>
</dbReference>
<keyword evidence="4 7" id="KW-0963">Cytoplasm</keyword>
<dbReference type="UniPathway" id="UPA00345"/>
<comment type="function">
    <text evidence="7">Involved in peptide bond synthesis. Stimulates efficient translation and peptide-bond synthesis on native or reconstituted 70S ribosomes in vitro. Probably functions indirectly by altering the affinity of the ribosome for aminoacyl-tRNA, thus increasing their reactivity as acceptors for peptidyl transferase.</text>
</comment>
<evidence type="ECO:0000256" key="7">
    <source>
        <dbReference type="HAMAP-Rule" id="MF_00141"/>
    </source>
</evidence>
<dbReference type="CDD" id="cd05794">
    <property type="entry name" value="S1_EF-P_repeat_2"/>
    <property type="match status" value="1"/>
</dbReference>
<evidence type="ECO:0000256" key="3">
    <source>
        <dbReference type="ARBA" id="ARBA00009479"/>
    </source>
</evidence>
<comment type="similarity">
    <text evidence="3 7 9">Belongs to the elongation factor P family.</text>
</comment>
<dbReference type="GO" id="GO:0003746">
    <property type="term" value="F:translation elongation factor activity"/>
    <property type="evidence" value="ECO:0007669"/>
    <property type="project" value="UniProtKB-UniRule"/>
</dbReference>
<dbReference type="SMART" id="SM00841">
    <property type="entry name" value="Elong-fact-P_C"/>
    <property type="match status" value="1"/>
</dbReference>
<evidence type="ECO:0000256" key="6">
    <source>
        <dbReference type="ARBA" id="ARBA00022917"/>
    </source>
</evidence>
<dbReference type="NCBIfam" id="NF001810">
    <property type="entry name" value="PRK00529.1"/>
    <property type="match status" value="1"/>
</dbReference>
<name>A0A1F5AA65_9BACT</name>
<dbReference type="EMBL" id="MEYH01000056">
    <property type="protein sequence ID" value="OGD15440.1"/>
    <property type="molecule type" value="Genomic_DNA"/>
</dbReference>
<dbReference type="PANTHER" id="PTHR30053:SF12">
    <property type="entry name" value="ELONGATION FACTOR P (EF-P) FAMILY PROTEIN"/>
    <property type="match status" value="1"/>
</dbReference>
<evidence type="ECO:0000256" key="1">
    <source>
        <dbReference type="ARBA" id="ARBA00004496"/>
    </source>
</evidence>
<dbReference type="FunFam" id="2.40.50.140:FF:000009">
    <property type="entry name" value="Elongation factor P"/>
    <property type="match status" value="1"/>
</dbReference>
<dbReference type="AlphaFoldDB" id="A0A1F5AA65"/>
<dbReference type="Pfam" id="PF08207">
    <property type="entry name" value="EFP_N"/>
    <property type="match status" value="1"/>
</dbReference>
<dbReference type="SUPFAM" id="SSF50104">
    <property type="entry name" value="Translation proteins SH3-like domain"/>
    <property type="match status" value="1"/>
</dbReference>
<evidence type="ECO:0000259" key="11">
    <source>
        <dbReference type="SMART" id="SM01185"/>
    </source>
</evidence>
<dbReference type="Pfam" id="PF09285">
    <property type="entry name" value="Elong-fact-P_C"/>
    <property type="match status" value="1"/>
</dbReference>
<comment type="pathway">
    <text evidence="2 7">Protein biosynthesis; polypeptide chain elongation.</text>
</comment>
<dbReference type="InterPro" id="IPR013185">
    <property type="entry name" value="Transl_elong_KOW-like"/>
</dbReference>
<dbReference type="InterPro" id="IPR015365">
    <property type="entry name" value="Elong-fact-P_C"/>
</dbReference>
<organism evidence="12 13">
    <name type="scientific">Candidatus Sediminicultor quintus</name>
    <dbReference type="NCBI Taxonomy" id="1797291"/>
    <lineage>
        <taxon>Bacteria</taxon>
        <taxon>Pseudomonadati</taxon>
        <taxon>Atribacterota</taxon>
        <taxon>Candidatus Phoenicimicrobiia</taxon>
        <taxon>Candidatus Pheonicimicrobiales</taxon>
        <taxon>Candidatus Phoenicimicrobiaceae</taxon>
        <taxon>Candidatus Sediminicultor</taxon>
    </lineage>
</organism>
<dbReference type="HAMAP" id="MF_00141">
    <property type="entry name" value="EF_P"/>
    <property type="match status" value="1"/>
</dbReference>
<dbReference type="Pfam" id="PF01132">
    <property type="entry name" value="EFP"/>
    <property type="match status" value="1"/>
</dbReference>
<dbReference type="InterPro" id="IPR008991">
    <property type="entry name" value="Translation_prot_SH3-like_sf"/>
</dbReference>
<dbReference type="SUPFAM" id="SSF50249">
    <property type="entry name" value="Nucleic acid-binding proteins"/>
    <property type="match status" value="2"/>
</dbReference>
<evidence type="ECO:0000256" key="9">
    <source>
        <dbReference type="RuleBase" id="RU004389"/>
    </source>
</evidence>
<evidence type="ECO:0000256" key="2">
    <source>
        <dbReference type="ARBA" id="ARBA00004815"/>
    </source>
</evidence>
<dbReference type="NCBIfam" id="TIGR00038">
    <property type="entry name" value="efp"/>
    <property type="match status" value="1"/>
</dbReference>
<dbReference type="GO" id="GO:0043043">
    <property type="term" value="P:peptide biosynthetic process"/>
    <property type="evidence" value="ECO:0007669"/>
    <property type="project" value="InterPro"/>
</dbReference>
<dbReference type="InterPro" id="IPR001059">
    <property type="entry name" value="Transl_elong_P/YeiP_cen"/>
</dbReference>
<dbReference type="GO" id="GO:0005829">
    <property type="term" value="C:cytosol"/>
    <property type="evidence" value="ECO:0007669"/>
    <property type="project" value="UniProtKB-ARBA"/>
</dbReference>
<dbReference type="InterPro" id="IPR011768">
    <property type="entry name" value="Transl_elongation_fac_P"/>
</dbReference>
<dbReference type="Gene3D" id="2.30.30.30">
    <property type="match status" value="1"/>
</dbReference>
<gene>
    <name evidence="7" type="primary">efp</name>
    <name evidence="12" type="ORF">A2V47_08575</name>
</gene>
<evidence type="ECO:0000313" key="13">
    <source>
        <dbReference type="Proteomes" id="UP000177701"/>
    </source>
</evidence>
<dbReference type="Proteomes" id="UP000177701">
    <property type="component" value="Unassembled WGS sequence"/>
</dbReference>
<feature type="domain" description="Elongation factor P C-terminal" evidence="10">
    <location>
        <begin position="129"/>
        <end position="184"/>
    </location>
</feature>
<dbReference type="CDD" id="cd04470">
    <property type="entry name" value="S1_EF-P_repeat_1"/>
    <property type="match status" value="1"/>
</dbReference>
<dbReference type="FunFam" id="2.30.30.30:FF:000003">
    <property type="entry name" value="Elongation factor P"/>
    <property type="match status" value="1"/>
</dbReference>
<comment type="subcellular location">
    <subcellularLocation>
        <location evidence="1 7">Cytoplasm</location>
    </subcellularLocation>
</comment>
<dbReference type="InterPro" id="IPR014722">
    <property type="entry name" value="Rib_uL2_dom2"/>
</dbReference>
<dbReference type="InterPro" id="IPR013852">
    <property type="entry name" value="Transl_elong_P/YeiP_CS"/>
</dbReference>
<evidence type="ECO:0000259" key="10">
    <source>
        <dbReference type="SMART" id="SM00841"/>
    </source>
</evidence>
<keyword evidence="5 7" id="KW-0251">Elongation factor</keyword>
<feature type="domain" description="Translation elongation factor P/YeiP central" evidence="11">
    <location>
        <begin position="67"/>
        <end position="121"/>
    </location>
</feature>
<dbReference type="FunFam" id="2.40.50.140:FF:000004">
    <property type="entry name" value="Elongation factor P"/>
    <property type="match status" value="1"/>
</dbReference>
<keyword evidence="6 7" id="KW-0648">Protein biosynthesis</keyword>
<evidence type="ECO:0000256" key="8">
    <source>
        <dbReference type="NCBIfam" id="TIGR00038"/>
    </source>
</evidence>
<sequence length="185" mass="20891">MISTSDFKKGLTIEIDGEIYSIVDFQHVKPGKGGAFVRTKFKNVKTGLVTDKTFRAGEKMEQAIMDRKTMQYLYNDGNNYCFMNKENYEQISLFQEQISEITDLLKEGNDVDVIFCKGELIGAELPNFMSLKIIKTMPGVKGNTVSGALKPATLETGAIIQVPLFVKEGDIIKIDTRDKRYIERE</sequence>
<dbReference type="PROSITE" id="PS01275">
    <property type="entry name" value="EFP"/>
    <property type="match status" value="1"/>
</dbReference>
<evidence type="ECO:0000313" key="12">
    <source>
        <dbReference type="EMBL" id="OGD15440.1"/>
    </source>
</evidence>
<evidence type="ECO:0000256" key="5">
    <source>
        <dbReference type="ARBA" id="ARBA00022768"/>
    </source>
</evidence>
<dbReference type="STRING" id="1797291.A2V47_08575"/>